<feature type="transmembrane region" description="Helical" evidence="7">
    <location>
        <begin position="124"/>
        <end position="143"/>
    </location>
</feature>
<feature type="transmembrane region" description="Helical" evidence="7">
    <location>
        <begin position="97"/>
        <end position="118"/>
    </location>
</feature>
<gene>
    <name evidence="9" type="ORF">ISU10_15720</name>
</gene>
<proteinExistence type="inferred from homology"/>
<name>A0A930YNI8_9ACTN</name>
<evidence type="ECO:0000256" key="6">
    <source>
        <dbReference type="ARBA" id="ARBA00023136"/>
    </source>
</evidence>
<keyword evidence="3 9" id="KW-0808">Transferase</keyword>
<evidence type="ECO:0000313" key="9">
    <source>
        <dbReference type="EMBL" id="MBF4769214.1"/>
    </source>
</evidence>
<dbReference type="Gene3D" id="3.40.50.720">
    <property type="entry name" value="NAD(P)-binding Rossmann-like Domain"/>
    <property type="match status" value="1"/>
</dbReference>
<comment type="caution">
    <text evidence="9">The sequence shown here is derived from an EMBL/GenBank/DDBJ whole genome shotgun (WGS) entry which is preliminary data.</text>
</comment>
<feature type="transmembrane region" description="Helical" evidence="7">
    <location>
        <begin position="297"/>
        <end position="318"/>
    </location>
</feature>
<dbReference type="PANTHER" id="PTHR30576:SF10">
    <property type="entry name" value="SLL5057 PROTEIN"/>
    <property type="match status" value="1"/>
</dbReference>
<keyword evidence="5 7" id="KW-1133">Transmembrane helix</keyword>
<evidence type="ECO:0000256" key="1">
    <source>
        <dbReference type="ARBA" id="ARBA00004141"/>
    </source>
</evidence>
<comment type="similarity">
    <text evidence="2">Belongs to the bacterial sugar transferase family.</text>
</comment>
<dbReference type="Pfam" id="PF02397">
    <property type="entry name" value="Bac_transf"/>
    <property type="match status" value="1"/>
</dbReference>
<evidence type="ECO:0000259" key="8">
    <source>
        <dbReference type="Pfam" id="PF02397"/>
    </source>
</evidence>
<dbReference type="InterPro" id="IPR003362">
    <property type="entry name" value="Bact_transf"/>
</dbReference>
<evidence type="ECO:0000256" key="4">
    <source>
        <dbReference type="ARBA" id="ARBA00022692"/>
    </source>
</evidence>
<keyword evidence="6 7" id="KW-0472">Membrane</keyword>
<accession>A0A930YNI8</accession>
<protein>
    <submittedName>
        <fullName evidence="9">Sugar transferase</fullName>
    </submittedName>
</protein>
<organism evidence="9 10">
    <name type="scientific">Nocardioides agariphilus</name>
    <dbReference type="NCBI Taxonomy" id="433664"/>
    <lineage>
        <taxon>Bacteria</taxon>
        <taxon>Bacillati</taxon>
        <taxon>Actinomycetota</taxon>
        <taxon>Actinomycetes</taxon>
        <taxon>Propionibacteriales</taxon>
        <taxon>Nocardioidaceae</taxon>
        <taxon>Nocardioides</taxon>
    </lineage>
</organism>
<evidence type="ECO:0000313" key="10">
    <source>
        <dbReference type="Proteomes" id="UP000660668"/>
    </source>
</evidence>
<reference evidence="9" key="1">
    <citation type="submission" date="2020-11" db="EMBL/GenBank/DDBJ databases">
        <title>Nocardioides cynanchi sp. nov., isolated from soil of rhizosphere of Cynanchum wilfordii.</title>
        <authorList>
            <person name="Lee J.-S."/>
            <person name="Suh M.K."/>
            <person name="Kim J.-S."/>
        </authorList>
    </citation>
    <scope>NUCLEOTIDE SEQUENCE</scope>
    <source>
        <strain evidence="9">KCTC 19276</strain>
    </source>
</reference>
<evidence type="ECO:0000256" key="3">
    <source>
        <dbReference type="ARBA" id="ARBA00022679"/>
    </source>
</evidence>
<evidence type="ECO:0000256" key="5">
    <source>
        <dbReference type="ARBA" id="ARBA00022989"/>
    </source>
</evidence>
<feature type="domain" description="Bacterial sugar transferase" evidence="8">
    <location>
        <begin position="292"/>
        <end position="479"/>
    </location>
</feature>
<dbReference type="GO" id="GO:0016020">
    <property type="term" value="C:membrane"/>
    <property type="evidence" value="ECO:0007669"/>
    <property type="project" value="UniProtKB-SubCell"/>
</dbReference>
<feature type="transmembrane region" description="Helical" evidence="7">
    <location>
        <begin position="21"/>
        <end position="44"/>
    </location>
</feature>
<evidence type="ECO:0000256" key="7">
    <source>
        <dbReference type="SAM" id="Phobius"/>
    </source>
</evidence>
<dbReference type="Proteomes" id="UP000660668">
    <property type="component" value="Unassembled WGS sequence"/>
</dbReference>
<feature type="transmembrane region" description="Helical" evidence="7">
    <location>
        <begin position="64"/>
        <end position="85"/>
    </location>
</feature>
<comment type="subcellular location">
    <subcellularLocation>
        <location evidence="1">Membrane</location>
        <topology evidence="1">Multi-pass membrane protein</topology>
    </subcellularLocation>
</comment>
<dbReference type="PANTHER" id="PTHR30576">
    <property type="entry name" value="COLANIC BIOSYNTHESIS UDP-GLUCOSE LIPID CARRIER TRANSFERASE"/>
    <property type="match status" value="1"/>
</dbReference>
<dbReference type="EMBL" id="JADKPO010000022">
    <property type="protein sequence ID" value="MBF4769214.1"/>
    <property type="molecule type" value="Genomic_DNA"/>
</dbReference>
<keyword evidence="10" id="KW-1185">Reference proteome</keyword>
<dbReference type="Pfam" id="PF13727">
    <property type="entry name" value="CoA_binding_3"/>
    <property type="match status" value="1"/>
</dbReference>
<evidence type="ECO:0000256" key="2">
    <source>
        <dbReference type="ARBA" id="ARBA00006464"/>
    </source>
</evidence>
<dbReference type="AlphaFoldDB" id="A0A930YNI8"/>
<keyword evidence="4 7" id="KW-0812">Transmembrane</keyword>
<sequence length="485" mass="53377">MTLLGHAVNRMAGTRRSQSARLIPIAAAIGDVLTLALAVFLAMVGRQELTFFNPASDVRDYVSVAAGPLLLGWAAMLLAVGAYARDIFGAGTDEYKLVLKASLLSAGLVGIGCFLTRFPLSRGFFLLAFTIGVPLLLTWRLVFRRSIQQTRKHGHLREGVVIAGNPQHIDDLAAVLRRESWLGYTVLGALVTPGRPLIETPAGIPVLGTTTDTLAAVEGVDADVIIFADGAFSSAHDLRRAMWEIEGHSVRAIIVPSLTDVSSERLKVRPVAGLPLVHVDAPRTVQASHWAKRVFDILGSAGAMLLISPLLLATAVWIKFHDGGPVLFRQTRIGRDGRPFSCYKFRSMVTDAEQLRIDLETNHERSSVMFKMVDDPRVTRPGRLIRRLSIDELPQLWNVLRGQMSLVGPRPPLPHEVARYSTDMSRRLRVRPGLTGLWQVSGRSDLSWDETVRLDLYYVDNWSMVQDLNILARTVSAVLSSRGAY</sequence>
<dbReference type="GO" id="GO:0016780">
    <property type="term" value="F:phosphotransferase activity, for other substituted phosphate groups"/>
    <property type="evidence" value="ECO:0007669"/>
    <property type="project" value="TreeGrafter"/>
</dbReference>
<dbReference type="NCBIfam" id="TIGR03025">
    <property type="entry name" value="EPS_sugtrans"/>
    <property type="match status" value="1"/>
</dbReference>
<dbReference type="InterPro" id="IPR017475">
    <property type="entry name" value="EPS_sugar_tfrase"/>
</dbReference>